<evidence type="ECO:0000313" key="2">
    <source>
        <dbReference type="EMBL" id="KAJ4955483.1"/>
    </source>
</evidence>
<reference evidence="2" key="1">
    <citation type="journal article" date="2023" name="Plant J.">
        <title>The genome of the king protea, Protea cynaroides.</title>
        <authorList>
            <person name="Chang J."/>
            <person name="Duong T.A."/>
            <person name="Schoeman C."/>
            <person name="Ma X."/>
            <person name="Roodt D."/>
            <person name="Barker N."/>
            <person name="Li Z."/>
            <person name="Van de Peer Y."/>
            <person name="Mizrachi E."/>
        </authorList>
    </citation>
    <scope>NUCLEOTIDE SEQUENCE</scope>
    <source>
        <tissue evidence="2">Young leaves</tissue>
    </source>
</reference>
<name>A0A9Q0GX67_9MAGN</name>
<dbReference type="AlphaFoldDB" id="A0A9Q0GX67"/>
<keyword evidence="3" id="KW-1185">Reference proteome</keyword>
<sequence length="434" mass="48761">MVELCLMASSISSTGFFQQEQGICREPKEFQTFMPITGTRQQMIRSGCIHIRPIQLEDPRKSTTQFSEFNQKIKLDSTFKSPVLVDMQETRPDSVLFSFGFAEQCRRNEKILQLLVSGSSETVRSRLDFSLVSDLGLQMLAISMHPQPYASFDDKFCFYEAEDDETQPLFFYPNEDLVQKPFLDFVGDLADGLKVSAQPDGGVLLTGTGVEMKDLLSVVTEFYLSKSTTTCRRQQLLVPHFTRVDRSEAPSILGNSLKLDTMTIAPLKSPENNKQKSSPRKRHNKKTGKARDLYKKNYFHACESLLTLILEKRQGKTAILSLKKSGPELPQLLNQFSAGIAGTGLAIIFSVVCKVVGGRVPFGASKILNTGVGFGLVWLSWALNRFRDTIIYISKNSSKLGSKEDEMMRRVDKSMNQIFFRAATIMAMTVLRFA</sequence>
<comment type="caution">
    <text evidence="2">The sequence shown here is derived from an EMBL/GenBank/DDBJ whole genome shotgun (WGS) entry which is preliminary data.</text>
</comment>
<feature type="compositionally biased region" description="Basic residues" evidence="1">
    <location>
        <begin position="277"/>
        <end position="288"/>
    </location>
</feature>
<dbReference type="OrthoDB" id="1918704at2759"/>
<feature type="region of interest" description="Disordered" evidence="1">
    <location>
        <begin position="264"/>
        <end position="289"/>
    </location>
</feature>
<gene>
    <name evidence="2" type="ORF">NE237_012266</name>
</gene>
<dbReference type="Proteomes" id="UP001141806">
    <property type="component" value="Unassembled WGS sequence"/>
</dbReference>
<dbReference type="EMBL" id="JAMYWD010000011">
    <property type="protein sequence ID" value="KAJ4955483.1"/>
    <property type="molecule type" value="Genomic_DNA"/>
</dbReference>
<dbReference type="PANTHER" id="PTHR35095">
    <property type="entry name" value="OS05G0143300 PROTEIN"/>
    <property type="match status" value="1"/>
</dbReference>
<evidence type="ECO:0000313" key="3">
    <source>
        <dbReference type="Proteomes" id="UP001141806"/>
    </source>
</evidence>
<evidence type="ECO:0000256" key="1">
    <source>
        <dbReference type="SAM" id="MobiDB-lite"/>
    </source>
</evidence>
<organism evidence="2 3">
    <name type="scientific">Protea cynaroides</name>
    <dbReference type="NCBI Taxonomy" id="273540"/>
    <lineage>
        <taxon>Eukaryota</taxon>
        <taxon>Viridiplantae</taxon>
        <taxon>Streptophyta</taxon>
        <taxon>Embryophyta</taxon>
        <taxon>Tracheophyta</taxon>
        <taxon>Spermatophyta</taxon>
        <taxon>Magnoliopsida</taxon>
        <taxon>Proteales</taxon>
        <taxon>Proteaceae</taxon>
        <taxon>Protea</taxon>
    </lineage>
</organism>
<protein>
    <submittedName>
        <fullName evidence="2">Uncharacterized protein</fullName>
    </submittedName>
</protein>
<dbReference type="PANTHER" id="PTHR35095:SF1">
    <property type="entry name" value="OS05G0143300 PROTEIN"/>
    <property type="match status" value="1"/>
</dbReference>
<accession>A0A9Q0GX67</accession>
<proteinExistence type="predicted"/>